<protein>
    <submittedName>
        <fullName evidence="1">Uncharacterized protein</fullName>
    </submittedName>
</protein>
<sequence>MQRINLFPNPVFAGPLTNTSWWGGANGTVRDNALHVTGHNGGYGFNVAVPFNVPLVLSMRVDASEDNVAGVMIMQTTDKPNVSNMVFSERLKRGISDVLCRFTIPSHGCRFEINPNGIRDLAVSNVLIERADTYDAGVGGGLPGFFTGDTMPLQ</sequence>
<dbReference type="Proteomes" id="UP001157379">
    <property type="component" value="Unassembled WGS sequence"/>
</dbReference>
<accession>A0AAJ1PBQ9</accession>
<evidence type="ECO:0000313" key="1">
    <source>
        <dbReference type="EMBL" id="MDH7900646.1"/>
    </source>
</evidence>
<name>A0AAJ1PBQ9_9BIFI</name>
<organism evidence="1 2">
    <name type="scientific">Bifidobacterium catenulatum subsp. kashiwanohense</name>
    <dbReference type="NCBI Taxonomy" id="630129"/>
    <lineage>
        <taxon>Bacteria</taxon>
        <taxon>Bacillati</taxon>
        <taxon>Actinomycetota</taxon>
        <taxon>Actinomycetes</taxon>
        <taxon>Bifidobacteriales</taxon>
        <taxon>Bifidobacteriaceae</taxon>
        <taxon>Bifidobacterium</taxon>
    </lineage>
</organism>
<proteinExistence type="predicted"/>
<dbReference type="RefSeq" id="WP_281108845.1">
    <property type="nucleotide sequence ID" value="NZ_JAOPMD010000035.1"/>
</dbReference>
<dbReference type="AlphaFoldDB" id="A0AAJ1PBQ9"/>
<reference evidence="1" key="1">
    <citation type="journal article" date="2023" name="Gut Microbes">
        <title>Characterization of Bifidobacterium kashiwanohense that utilizes both milk- and plant-derived oligosaccharides.</title>
        <authorList>
            <person name="Orihara K."/>
            <person name="Yahagi K."/>
            <person name="Saito Y."/>
            <person name="Watanabe Y."/>
            <person name="Sasai T."/>
            <person name="Hara T."/>
            <person name="Tsukuda N."/>
            <person name="Oki K."/>
            <person name="Fujimoto J."/>
            <person name="Matsuki T."/>
        </authorList>
    </citation>
    <scope>NUCLEOTIDE SEQUENCE</scope>
    <source>
        <strain evidence="1">YIT 13057</strain>
    </source>
</reference>
<comment type="caution">
    <text evidence="1">The sequence shown here is derived from an EMBL/GenBank/DDBJ whole genome shotgun (WGS) entry which is preliminary data.</text>
</comment>
<dbReference type="EMBL" id="JAOPMD010000035">
    <property type="protein sequence ID" value="MDH7900646.1"/>
    <property type="molecule type" value="Genomic_DNA"/>
</dbReference>
<evidence type="ECO:0000313" key="2">
    <source>
        <dbReference type="Proteomes" id="UP001157379"/>
    </source>
</evidence>
<reference evidence="1" key="2">
    <citation type="submission" date="2023-04" db="EMBL/GenBank/DDBJ databases">
        <authorList>
            <person name="Orihara K."/>
        </authorList>
    </citation>
    <scope>NUCLEOTIDE SEQUENCE</scope>
    <source>
        <strain evidence="1">YIT 13057</strain>
    </source>
</reference>
<gene>
    <name evidence="1" type="ORF">OB936_10705</name>
</gene>